<evidence type="ECO:0008006" key="4">
    <source>
        <dbReference type="Google" id="ProtNLM"/>
    </source>
</evidence>
<comment type="caution">
    <text evidence="2">The sequence shown here is derived from an EMBL/GenBank/DDBJ whole genome shotgun (WGS) entry which is preliminary data.</text>
</comment>
<evidence type="ECO:0000313" key="3">
    <source>
        <dbReference type="Proteomes" id="UP001165082"/>
    </source>
</evidence>
<feature type="non-terminal residue" evidence="2">
    <location>
        <position position="121"/>
    </location>
</feature>
<dbReference type="InterPro" id="IPR007590">
    <property type="entry name" value="Saf4/Yju2"/>
</dbReference>
<protein>
    <recommendedName>
        <fullName evidence="4">Coiled-coil domain-containing protein 130</fullName>
    </recommendedName>
</protein>
<gene>
    <name evidence="2" type="ORF">TrRE_jg12589</name>
</gene>
<dbReference type="Proteomes" id="UP001165082">
    <property type="component" value="Unassembled WGS sequence"/>
</dbReference>
<comment type="similarity">
    <text evidence="1">Belongs to the CWC16 family.</text>
</comment>
<accession>A0A9W7L3F0</accession>
<dbReference type="GO" id="GO:0000398">
    <property type="term" value="P:mRNA splicing, via spliceosome"/>
    <property type="evidence" value="ECO:0007669"/>
    <property type="project" value="InterPro"/>
</dbReference>
<name>A0A9W7L3F0_9STRA</name>
<proteinExistence type="inferred from homology"/>
<dbReference type="PANTHER" id="PTHR12111:SF2">
    <property type="entry name" value="SPLICING FACTOR YJU2B-RELATED"/>
    <property type="match status" value="1"/>
</dbReference>
<dbReference type="GO" id="GO:0005684">
    <property type="term" value="C:U2-type spliceosomal complex"/>
    <property type="evidence" value="ECO:0007669"/>
    <property type="project" value="TreeGrafter"/>
</dbReference>
<dbReference type="OrthoDB" id="360327at2759"/>
<dbReference type="PANTHER" id="PTHR12111">
    <property type="entry name" value="SPLICING FACTOR YJU2"/>
    <property type="match status" value="1"/>
</dbReference>
<dbReference type="GO" id="GO:0071014">
    <property type="term" value="C:post-mRNA release spliceosomal complex"/>
    <property type="evidence" value="ECO:0007669"/>
    <property type="project" value="TreeGrafter"/>
</dbReference>
<evidence type="ECO:0000256" key="1">
    <source>
        <dbReference type="ARBA" id="ARBA00005595"/>
    </source>
</evidence>
<dbReference type="AlphaFoldDB" id="A0A9W7L3F0"/>
<dbReference type="EMBL" id="BRXZ01008620">
    <property type="protein sequence ID" value="GMI28773.1"/>
    <property type="molecule type" value="Genomic_DNA"/>
</dbReference>
<reference evidence="2" key="1">
    <citation type="submission" date="2022-07" db="EMBL/GenBank/DDBJ databases">
        <title>Genome analysis of Parmales, a sister group of diatoms, reveals the evolutionary specialization of diatoms from phago-mixotrophs to photoautotrophs.</title>
        <authorList>
            <person name="Ban H."/>
            <person name="Sato S."/>
            <person name="Yoshikawa S."/>
            <person name="Kazumasa Y."/>
            <person name="Nakamura Y."/>
            <person name="Ichinomiya M."/>
            <person name="Saitoh K."/>
            <person name="Sato N."/>
            <person name="Blanc-Mathieu R."/>
            <person name="Endo H."/>
            <person name="Kuwata A."/>
            <person name="Ogata H."/>
        </authorList>
    </citation>
    <scope>NUCLEOTIDE SEQUENCE</scope>
</reference>
<organism evidence="2 3">
    <name type="scientific">Triparma retinervis</name>
    <dbReference type="NCBI Taxonomy" id="2557542"/>
    <lineage>
        <taxon>Eukaryota</taxon>
        <taxon>Sar</taxon>
        <taxon>Stramenopiles</taxon>
        <taxon>Ochrophyta</taxon>
        <taxon>Bolidophyceae</taxon>
        <taxon>Parmales</taxon>
        <taxon>Triparmaceae</taxon>
        <taxon>Triparma</taxon>
    </lineage>
</organism>
<dbReference type="Pfam" id="PF04502">
    <property type="entry name" value="Saf4_Yju2"/>
    <property type="match status" value="1"/>
</dbReference>
<sequence length="121" mass="13542">MSSTAATQSDGYYIPPSYIESGDYKKKSVSQHAGSKGTNQSQLYGVVRFELPIKSVCTHCNYVIGKGTRFNAKKDTVGAYFSTKIYSFTFKCYECKGKLVMQTNPKDADYDFVSGIRRKVQ</sequence>
<evidence type="ECO:0000313" key="2">
    <source>
        <dbReference type="EMBL" id="GMI28773.1"/>
    </source>
</evidence>
<keyword evidence="3" id="KW-1185">Reference proteome</keyword>